<dbReference type="InterPro" id="IPR058626">
    <property type="entry name" value="MdtA-like_b-barrel"/>
</dbReference>
<feature type="domain" description="Multidrug resistance protein MdtA-like alpha-helical hairpin" evidence="5">
    <location>
        <begin position="117"/>
        <end position="185"/>
    </location>
</feature>
<comment type="caution">
    <text evidence="9">The sequence shown here is derived from an EMBL/GenBank/DDBJ whole genome shotgun (WGS) entry which is preliminary data.</text>
</comment>
<dbReference type="InterPro" id="IPR058627">
    <property type="entry name" value="MdtA-like_C"/>
</dbReference>
<dbReference type="OrthoDB" id="9816569at2"/>
<sequence>MKNLAKRRLLWSAGLALAASISGAALYANLPNVAQAETSAAAPAANPAIPVSVAVVEPREVTIWQEFSGRLEAVDRVEVRSRVAGAIQSVHFREGALVKQGDLLATIDPAPFEAAVARAEAQVEAARARVDLARLELERGQRLVSSRTVSQSDLDQRVSAAHEAEASLRSSEAALQSARLDLDYTQVRAPIAGRAGKFEITAGNLVAAGSGSPVLTTLVSVNPIYASFNVDEEFVARALSQLPAVKNGAPAVEQIPVRIGTSGTNAVVEGRLQLINNEVDTASGTVRVRAVLDNAEGRLIPGQFARVEMGEPKPERQLMISERAIGTDQDKKFVLVVGADNKIAYREVRLGEASGGLRVVKSGLEAGERVVVNGLQRVRPGALVEPQVVAMVPDEQPLATAQR</sequence>
<dbReference type="SUPFAM" id="SSF111369">
    <property type="entry name" value="HlyD-like secretion proteins"/>
    <property type="match status" value="1"/>
</dbReference>
<dbReference type="Gene3D" id="2.40.30.170">
    <property type="match status" value="1"/>
</dbReference>
<dbReference type="EMBL" id="QJTF01000007">
    <property type="protein sequence ID" value="PYE88474.1"/>
    <property type="molecule type" value="Genomic_DNA"/>
</dbReference>
<dbReference type="InterPro" id="IPR058624">
    <property type="entry name" value="MdtA-like_HH"/>
</dbReference>
<dbReference type="InterPro" id="IPR006143">
    <property type="entry name" value="RND_pump_MFP"/>
</dbReference>
<gene>
    <name evidence="9" type="ORF">C7477_107117</name>
</gene>
<dbReference type="RefSeq" id="WP_110750869.1">
    <property type="nucleotide sequence ID" value="NZ_QJTF01000007.1"/>
</dbReference>
<dbReference type="Pfam" id="PF25944">
    <property type="entry name" value="Beta-barrel_RND"/>
    <property type="match status" value="1"/>
</dbReference>
<evidence type="ECO:0000256" key="1">
    <source>
        <dbReference type="ARBA" id="ARBA00004196"/>
    </source>
</evidence>
<dbReference type="AlphaFoldDB" id="A0A318TBT3"/>
<comment type="similarity">
    <text evidence="2">Belongs to the membrane fusion protein (MFP) (TC 8.A.1) family.</text>
</comment>
<keyword evidence="10" id="KW-1185">Reference proteome</keyword>
<name>A0A318TBT3_9HYPH</name>
<feature type="chain" id="PRO_5016438718" evidence="4">
    <location>
        <begin position="25"/>
        <end position="403"/>
    </location>
</feature>
<protein>
    <submittedName>
        <fullName evidence="9">Multidrug efflux system membrane fusion protein</fullName>
    </submittedName>
</protein>
<dbReference type="Pfam" id="PF25917">
    <property type="entry name" value="BSH_RND"/>
    <property type="match status" value="1"/>
</dbReference>
<dbReference type="GO" id="GO:0022857">
    <property type="term" value="F:transmembrane transporter activity"/>
    <property type="evidence" value="ECO:0007669"/>
    <property type="project" value="InterPro"/>
</dbReference>
<dbReference type="Gene3D" id="1.10.287.470">
    <property type="entry name" value="Helix hairpin bin"/>
    <property type="match status" value="1"/>
</dbReference>
<evidence type="ECO:0000256" key="3">
    <source>
        <dbReference type="SAM" id="Coils"/>
    </source>
</evidence>
<comment type="subcellular location">
    <subcellularLocation>
        <location evidence="1">Cell envelope</location>
    </subcellularLocation>
</comment>
<dbReference type="Gene3D" id="2.40.50.100">
    <property type="match status" value="1"/>
</dbReference>
<dbReference type="InterPro" id="IPR006311">
    <property type="entry name" value="TAT_signal"/>
</dbReference>
<dbReference type="GO" id="GO:0005886">
    <property type="term" value="C:plasma membrane"/>
    <property type="evidence" value="ECO:0007669"/>
    <property type="project" value="TreeGrafter"/>
</dbReference>
<proteinExistence type="inferred from homology"/>
<evidence type="ECO:0000313" key="9">
    <source>
        <dbReference type="EMBL" id="PYE88474.1"/>
    </source>
</evidence>
<evidence type="ECO:0000259" key="6">
    <source>
        <dbReference type="Pfam" id="PF25917"/>
    </source>
</evidence>
<dbReference type="PROSITE" id="PS51318">
    <property type="entry name" value="TAT"/>
    <property type="match status" value="1"/>
</dbReference>
<feature type="coiled-coil region" evidence="3">
    <location>
        <begin position="116"/>
        <end position="181"/>
    </location>
</feature>
<dbReference type="Proteomes" id="UP000247454">
    <property type="component" value="Unassembled WGS sequence"/>
</dbReference>
<organism evidence="9 10">
    <name type="scientific">Phyllobacterium leguminum</name>
    <dbReference type="NCBI Taxonomy" id="314237"/>
    <lineage>
        <taxon>Bacteria</taxon>
        <taxon>Pseudomonadati</taxon>
        <taxon>Pseudomonadota</taxon>
        <taxon>Alphaproteobacteria</taxon>
        <taxon>Hyphomicrobiales</taxon>
        <taxon>Phyllobacteriaceae</taxon>
        <taxon>Phyllobacterium</taxon>
    </lineage>
</organism>
<feature type="domain" description="Multidrug resistance protein MdtA-like beta-barrel" evidence="7">
    <location>
        <begin position="243"/>
        <end position="310"/>
    </location>
</feature>
<evidence type="ECO:0000259" key="8">
    <source>
        <dbReference type="Pfam" id="PF25967"/>
    </source>
</evidence>
<keyword evidence="3" id="KW-0175">Coiled coil</keyword>
<dbReference type="Gene3D" id="2.40.420.20">
    <property type="match status" value="1"/>
</dbReference>
<dbReference type="NCBIfam" id="TIGR01730">
    <property type="entry name" value="RND_mfp"/>
    <property type="match status" value="1"/>
</dbReference>
<dbReference type="Pfam" id="PF25876">
    <property type="entry name" value="HH_MFP_RND"/>
    <property type="match status" value="1"/>
</dbReference>
<dbReference type="GO" id="GO:0046677">
    <property type="term" value="P:response to antibiotic"/>
    <property type="evidence" value="ECO:0007669"/>
    <property type="project" value="TreeGrafter"/>
</dbReference>
<evidence type="ECO:0000259" key="5">
    <source>
        <dbReference type="Pfam" id="PF25876"/>
    </source>
</evidence>
<evidence type="ECO:0000256" key="2">
    <source>
        <dbReference type="ARBA" id="ARBA00009477"/>
    </source>
</evidence>
<dbReference type="GO" id="GO:0030313">
    <property type="term" value="C:cell envelope"/>
    <property type="evidence" value="ECO:0007669"/>
    <property type="project" value="UniProtKB-SubCell"/>
</dbReference>
<feature type="signal peptide" evidence="4">
    <location>
        <begin position="1"/>
        <end position="24"/>
    </location>
</feature>
<dbReference type="PANTHER" id="PTHR30158:SF10">
    <property type="entry name" value="CATION EFFLUX PUMP"/>
    <property type="match status" value="1"/>
</dbReference>
<dbReference type="InterPro" id="IPR058625">
    <property type="entry name" value="MdtA-like_BSH"/>
</dbReference>
<evidence type="ECO:0000313" key="10">
    <source>
        <dbReference type="Proteomes" id="UP000247454"/>
    </source>
</evidence>
<evidence type="ECO:0000256" key="4">
    <source>
        <dbReference type="SAM" id="SignalP"/>
    </source>
</evidence>
<keyword evidence="4" id="KW-0732">Signal</keyword>
<dbReference type="Pfam" id="PF25967">
    <property type="entry name" value="RND-MFP_C"/>
    <property type="match status" value="1"/>
</dbReference>
<dbReference type="FunFam" id="2.40.420.20:FF:000001">
    <property type="entry name" value="Efflux RND transporter periplasmic adaptor subunit"/>
    <property type="match status" value="1"/>
</dbReference>
<dbReference type="PANTHER" id="PTHR30158">
    <property type="entry name" value="ACRA/E-RELATED COMPONENT OF DRUG EFFLUX TRANSPORTER"/>
    <property type="match status" value="1"/>
</dbReference>
<feature type="domain" description="Multidrug resistance protein MdtA-like barrel-sandwich hybrid" evidence="6">
    <location>
        <begin position="76"/>
        <end position="217"/>
    </location>
</feature>
<evidence type="ECO:0000259" key="7">
    <source>
        <dbReference type="Pfam" id="PF25944"/>
    </source>
</evidence>
<accession>A0A318TBT3</accession>
<feature type="domain" description="Multidrug resistance protein MdtA-like C-terminal permuted SH3" evidence="8">
    <location>
        <begin position="324"/>
        <end position="377"/>
    </location>
</feature>
<reference evidence="9 10" key="1">
    <citation type="submission" date="2018-06" db="EMBL/GenBank/DDBJ databases">
        <title>Genomic Encyclopedia of Type Strains, Phase III (KMG-III): the genomes of soil and plant-associated and newly described type strains.</title>
        <authorList>
            <person name="Whitman W."/>
        </authorList>
    </citation>
    <scope>NUCLEOTIDE SEQUENCE [LARGE SCALE GENOMIC DNA]</scope>
    <source>
        <strain evidence="9 10">ORS 1419</strain>
    </source>
</reference>